<keyword evidence="1" id="KW-1133">Transmembrane helix</keyword>
<dbReference type="RefSeq" id="WP_126762425.1">
    <property type="nucleotide sequence ID" value="NZ_JBHLTZ010000004.1"/>
</dbReference>
<comment type="caution">
    <text evidence="4">The sequence shown here is derived from an EMBL/GenBank/DDBJ whole genome shotgun (WGS) entry which is preliminary data.</text>
</comment>
<keyword evidence="1" id="KW-0812">Transmembrane</keyword>
<dbReference type="InterPro" id="IPR050706">
    <property type="entry name" value="Cyclic-di-GMP_PDE-like"/>
</dbReference>
<dbReference type="SUPFAM" id="SSF141868">
    <property type="entry name" value="EAL domain-like"/>
    <property type="match status" value="1"/>
</dbReference>
<dbReference type="SMART" id="SM00052">
    <property type="entry name" value="EAL"/>
    <property type="match status" value="1"/>
</dbReference>
<reference evidence="5" key="1">
    <citation type="journal article" date="2018" name="Front. Microbiol.">
        <title>Genome-Based Analysis Reveals the Taxonomy and Diversity of the Family Idiomarinaceae.</title>
        <authorList>
            <person name="Liu Y."/>
            <person name="Lai Q."/>
            <person name="Shao Z."/>
        </authorList>
    </citation>
    <scope>NUCLEOTIDE SEQUENCE [LARGE SCALE GENOMIC DNA]</scope>
    <source>
        <strain evidence="5">BH195</strain>
    </source>
</reference>
<evidence type="ECO:0000259" key="3">
    <source>
        <dbReference type="PROSITE" id="PS50887"/>
    </source>
</evidence>
<keyword evidence="1" id="KW-0472">Membrane</keyword>
<keyword evidence="5" id="KW-1185">Reference proteome</keyword>
<gene>
    <name evidence="4" type="ORF">CWI69_04950</name>
</gene>
<name>A0A432Y1F0_9GAMM</name>
<dbReference type="NCBIfam" id="TIGR00254">
    <property type="entry name" value="GGDEF"/>
    <property type="match status" value="1"/>
</dbReference>
<dbReference type="PANTHER" id="PTHR33121">
    <property type="entry name" value="CYCLIC DI-GMP PHOSPHODIESTERASE PDEF"/>
    <property type="match status" value="1"/>
</dbReference>
<dbReference type="InterPro" id="IPR035919">
    <property type="entry name" value="EAL_sf"/>
</dbReference>
<accession>A0A432Y1F0</accession>
<evidence type="ECO:0008006" key="6">
    <source>
        <dbReference type="Google" id="ProtNLM"/>
    </source>
</evidence>
<dbReference type="AlphaFoldDB" id="A0A432Y1F0"/>
<protein>
    <recommendedName>
        <fullName evidence="6">GGDEF-domain containing protein</fullName>
    </recommendedName>
</protein>
<dbReference type="GO" id="GO:0071111">
    <property type="term" value="F:cyclic-guanylate-specific phosphodiesterase activity"/>
    <property type="evidence" value="ECO:0007669"/>
    <property type="project" value="InterPro"/>
</dbReference>
<sequence>MSPRSAAAFIAIVYLVLGLVWIRFSDQFLLAIVADSNLLTEWQTFKGWTYVIVTAGILYFLSKMALDRERNLSERDSLTRLLNRHMFGRELSSEIEFCRENEQTLVLVVLNLDGFKQLNSTAGSDAGDRYLQSIAVLLRDHFKQRVLLSRFGGDEFAVAMPAVSWPDQVLPQVQHLQQLIQAKSIPELPDSALTACFGIARFPADSGNSEDLIEAALTALEEAKSMGSNRLRVYKSEYGEHASKRTKLLFDLKAAIANKKLSVAYQPQFKLDDQSISGVEVLARWHHPEAGLIPPDIFIPLAEQHGLISSITDFIMQTAIRELLDADLLYQRIPRVSFNVSAADFNNQTSAQRFLHNLADLPGDLSVVELELTETSALLNLEGVKKVLNVLRERGVQVSLDDFGTSYSSLSTLRLLPIQELKIDQSFVRDIATNAHDARLVKTILAMASALNLRVVAEGVESHQQARYLEQQGCQEVQGFLYAKPMGLQSLKSFVHNLSASAAQQ</sequence>
<evidence type="ECO:0000259" key="2">
    <source>
        <dbReference type="PROSITE" id="PS50883"/>
    </source>
</evidence>
<dbReference type="Gene3D" id="3.30.70.270">
    <property type="match status" value="1"/>
</dbReference>
<dbReference type="Pfam" id="PF00563">
    <property type="entry name" value="EAL"/>
    <property type="match status" value="1"/>
</dbReference>
<dbReference type="InterPro" id="IPR001633">
    <property type="entry name" value="EAL_dom"/>
</dbReference>
<evidence type="ECO:0000313" key="4">
    <source>
        <dbReference type="EMBL" id="RUO54756.1"/>
    </source>
</evidence>
<feature type="domain" description="GGDEF" evidence="3">
    <location>
        <begin position="103"/>
        <end position="236"/>
    </location>
</feature>
<evidence type="ECO:0000313" key="5">
    <source>
        <dbReference type="Proteomes" id="UP000287198"/>
    </source>
</evidence>
<dbReference type="PROSITE" id="PS50883">
    <property type="entry name" value="EAL"/>
    <property type="match status" value="1"/>
</dbReference>
<feature type="transmembrane region" description="Helical" evidence="1">
    <location>
        <begin position="44"/>
        <end position="61"/>
    </location>
</feature>
<dbReference type="Pfam" id="PF00990">
    <property type="entry name" value="GGDEF"/>
    <property type="match status" value="1"/>
</dbReference>
<dbReference type="CDD" id="cd01948">
    <property type="entry name" value="EAL"/>
    <property type="match status" value="1"/>
</dbReference>
<dbReference type="InterPro" id="IPR029787">
    <property type="entry name" value="Nucleotide_cyclase"/>
</dbReference>
<dbReference type="EMBL" id="PIPW01000001">
    <property type="protein sequence ID" value="RUO54756.1"/>
    <property type="molecule type" value="Genomic_DNA"/>
</dbReference>
<dbReference type="PROSITE" id="PS50887">
    <property type="entry name" value="GGDEF"/>
    <property type="match status" value="1"/>
</dbReference>
<dbReference type="SMART" id="SM00267">
    <property type="entry name" value="GGDEF"/>
    <property type="match status" value="1"/>
</dbReference>
<proteinExistence type="predicted"/>
<dbReference type="Gene3D" id="3.20.20.450">
    <property type="entry name" value="EAL domain"/>
    <property type="match status" value="1"/>
</dbReference>
<dbReference type="PANTHER" id="PTHR33121:SF79">
    <property type="entry name" value="CYCLIC DI-GMP PHOSPHODIESTERASE PDED-RELATED"/>
    <property type="match status" value="1"/>
</dbReference>
<organism evidence="4 5">
    <name type="scientific">Pseudidiomarina halophila</name>
    <dbReference type="NCBI Taxonomy" id="1449799"/>
    <lineage>
        <taxon>Bacteria</taxon>
        <taxon>Pseudomonadati</taxon>
        <taxon>Pseudomonadota</taxon>
        <taxon>Gammaproteobacteria</taxon>
        <taxon>Alteromonadales</taxon>
        <taxon>Idiomarinaceae</taxon>
        <taxon>Pseudidiomarina</taxon>
    </lineage>
</organism>
<dbReference type="OrthoDB" id="9804951at2"/>
<dbReference type="Proteomes" id="UP000287198">
    <property type="component" value="Unassembled WGS sequence"/>
</dbReference>
<feature type="transmembrane region" description="Helical" evidence="1">
    <location>
        <begin position="7"/>
        <end position="24"/>
    </location>
</feature>
<dbReference type="InterPro" id="IPR043128">
    <property type="entry name" value="Rev_trsase/Diguanyl_cyclase"/>
</dbReference>
<feature type="domain" description="EAL" evidence="2">
    <location>
        <begin position="245"/>
        <end position="499"/>
    </location>
</feature>
<dbReference type="InterPro" id="IPR000160">
    <property type="entry name" value="GGDEF_dom"/>
</dbReference>
<dbReference type="SUPFAM" id="SSF55073">
    <property type="entry name" value="Nucleotide cyclase"/>
    <property type="match status" value="1"/>
</dbReference>
<dbReference type="CDD" id="cd01949">
    <property type="entry name" value="GGDEF"/>
    <property type="match status" value="1"/>
</dbReference>
<evidence type="ECO:0000256" key="1">
    <source>
        <dbReference type="SAM" id="Phobius"/>
    </source>
</evidence>